<proteinExistence type="inferred from homology"/>
<dbReference type="InterPro" id="IPR009050">
    <property type="entry name" value="Globin-like_sf"/>
</dbReference>
<evidence type="ECO:0000256" key="10">
    <source>
        <dbReference type="ARBA" id="ARBA00049433"/>
    </source>
</evidence>
<sequence length="372" mass="40717">MDQAQLDLLRRSRARVENRADELTEHFYEALFEHAPGLRTLFPLDPYGRRAPLADTLIWLLHRLDQRRELTERLADLGRDHRKHGITAAHYEAGGQALLAALAHIHGPSWTPSLAHAWADAYTAATDEMLTAAADRGPALWLGRVVEHQRLAADLAGIVVQTLEPLPHHPGQYLSVEIPQRPGLWRYLSPSEPARPDGVLRFHVRALPGGLVSPALVARTQPGDTWRIGPPLGRLPDALTTTRDLLLLGQGTGLGPLTALIAALDTREDPTRTHLYAAARSKNELRALLPSGPRARHRPWLTVTPVVPSTGTHRPSSPVGAALRARGWQQHAIVVCGPPRMQATALDQLHAAGVPAEQLHSDPLPTSLAIRR</sequence>
<comment type="catalytic activity">
    <reaction evidence="9">
        <text>2 nitric oxide + NADH + 2 O2 = 2 nitrate + NAD(+) + H(+)</text>
        <dbReference type="Rhea" id="RHEA:19469"/>
        <dbReference type="ChEBI" id="CHEBI:15378"/>
        <dbReference type="ChEBI" id="CHEBI:15379"/>
        <dbReference type="ChEBI" id="CHEBI:16480"/>
        <dbReference type="ChEBI" id="CHEBI:17632"/>
        <dbReference type="ChEBI" id="CHEBI:57540"/>
        <dbReference type="ChEBI" id="CHEBI:57945"/>
        <dbReference type="EC" id="1.14.12.17"/>
    </reaction>
</comment>
<gene>
    <name evidence="14" type="ORF">GCM10023215_54850</name>
</gene>
<evidence type="ECO:0000313" key="15">
    <source>
        <dbReference type="Proteomes" id="UP001500325"/>
    </source>
</evidence>
<comment type="similarity">
    <text evidence="11">Belongs to the globin family.</text>
</comment>
<keyword evidence="8" id="KW-0520">NAD</keyword>
<dbReference type="Gene3D" id="1.10.490.10">
    <property type="entry name" value="Globins"/>
    <property type="match status" value="1"/>
</dbReference>
<keyword evidence="11" id="KW-0813">Transport</keyword>
<dbReference type="PRINTS" id="PR00410">
    <property type="entry name" value="PHEHYDRXLASE"/>
</dbReference>
<feature type="domain" description="FAD-binding FR-type" evidence="13">
    <location>
        <begin position="138"/>
        <end position="238"/>
    </location>
</feature>
<dbReference type="InterPro" id="IPR039261">
    <property type="entry name" value="FNR_nucleotide-bd"/>
</dbReference>
<dbReference type="Gene3D" id="3.40.50.80">
    <property type="entry name" value="Nucleotide-binding domain of ferredoxin-NADP reductase (FNR) module"/>
    <property type="match status" value="1"/>
</dbReference>
<comment type="similarity">
    <text evidence="3">In the C-terminal section; belongs to the flavoprotein pyridine nucleotide cytochrome reductase family.</text>
</comment>
<evidence type="ECO:0000256" key="7">
    <source>
        <dbReference type="ARBA" id="ARBA00023014"/>
    </source>
</evidence>
<dbReference type="SUPFAM" id="SSF52343">
    <property type="entry name" value="Ferredoxin reductase-like, C-terminal NADP-linked domain"/>
    <property type="match status" value="1"/>
</dbReference>
<keyword evidence="15" id="KW-1185">Reference proteome</keyword>
<dbReference type="InterPro" id="IPR008333">
    <property type="entry name" value="Cbr1-like_FAD-bd_dom"/>
</dbReference>
<evidence type="ECO:0000259" key="13">
    <source>
        <dbReference type="PROSITE" id="PS51384"/>
    </source>
</evidence>
<comment type="cofactor">
    <cofactor evidence="1">
        <name>heme b</name>
        <dbReference type="ChEBI" id="CHEBI:60344"/>
    </cofactor>
</comment>
<keyword evidence="6" id="KW-0521">NADP</keyword>
<evidence type="ECO:0000256" key="9">
    <source>
        <dbReference type="ARBA" id="ARBA00048649"/>
    </source>
</evidence>
<dbReference type="InterPro" id="IPR017927">
    <property type="entry name" value="FAD-bd_FR_type"/>
</dbReference>
<dbReference type="InterPro" id="IPR050415">
    <property type="entry name" value="MRET"/>
</dbReference>
<keyword evidence="11" id="KW-0561">Oxygen transport</keyword>
<dbReference type="PANTHER" id="PTHR47354">
    <property type="entry name" value="NADH OXIDOREDUCTASE HCR"/>
    <property type="match status" value="1"/>
</dbReference>
<feature type="domain" description="Globin" evidence="12">
    <location>
        <begin position="1"/>
        <end position="134"/>
    </location>
</feature>
<keyword evidence="7" id="KW-0411">Iron-sulfur</keyword>
<evidence type="ECO:0000256" key="4">
    <source>
        <dbReference type="ARBA" id="ARBA00012229"/>
    </source>
</evidence>
<name>A0ABP8XFI0_9PSEU</name>
<evidence type="ECO:0000256" key="6">
    <source>
        <dbReference type="ARBA" id="ARBA00022857"/>
    </source>
</evidence>
<dbReference type="RefSeq" id="WP_345383647.1">
    <property type="nucleotide sequence ID" value="NZ_BAABIC010000023.1"/>
</dbReference>
<organism evidence="14 15">
    <name type="scientific">Pseudonocardia yuanmonensis</name>
    <dbReference type="NCBI Taxonomy" id="1095914"/>
    <lineage>
        <taxon>Bacteria</taxon>
        <taxon>Bacillati</taxon>
        <taxon>Actinomycetota</taxon>
        <taxon>Actinomycetes</taxon>
        <taxon>Pseudonocardiales</taxon>
        <taxon>Pseudonocardiaceae</taxon>
        <taxon>Pseudonocardia</taxon>
    </lineage>
</organism>
<dbReference type="InterPro" id="IPR000971">
    <property type="entry name" value="Globin"/>
</dbReference>
<comment type="catalytic activity">
    <reaction evidence="10">
        <text>2 nitric oxide + NADPH + 2 O2 = 2 nitrate + NADP(+) + H(+)</text>
        <dbReference type="Rhea" id="RHEA:19465"/>
        <dbReference type="ChEBI" id="CHEBI:15378"/>
        <dbReference type="ChEBI" id="CHEBI:15379"/>
        <dbReference type="ChEBI" id="CHEBI:16480"/>
        <dbReference type="ChEBI" id="CHEBI:17632"/>
        <dbReference type="ChEBI" id="CHEBI:57783"/>
        <dbReference type="ChEBI" id="CHEBI:58349"/>
        <dbReference type="EC" id="1.14.12.17"/>
    </reaction>
</comment>
<protein>
    <recommendedName>
        <fullName evidence="4">nitric oxide dioxygenase</fullName>
        <ecNumber evidence="4">1.14.12.17</ecNumber>
    </recommendedName>
</protein>
<keyword evidence="5" id="KW-0001">2Fe-2S</keyword>
<keyword evidence="11" id="KW-0408">Iron</keyword>
<comment type="cofactor">
    <cofactor evidence="2">
        <name>FAD</name>
        <dbReference type="ChEBI" id="CHEBI:57692"/>
    </cofactor>
</comment>
<evidence type="ECO:0000256" key="2">
    <source>
        <dbReference type="ARBA" id="ARBA00001974"/>
    </source>
</evidence>
<evidence type="ECO:0000256" key="5">
    <source>
        <dbReference type="ARBA" id="ARBA00022714"/>
    </source>
</evidence>
<keyword evidence="11" id="KW-0479">Metal-binding</keyword>
<keyword evidence="11" id="KW-0349">Heme</keyword>
<evidence type="ECO:0000256" key="1">
    <source>
        <dbReference type="ARBA" id="ARBA00001970"/>
    </source>
</evidence>
<evidence type="ECO:0000256" key="3">
    <source>
        <dbReference type="ARBA" id="ARBA00006401"/>
    </source>
</evidence>
<dbReference type="CDD" id="cd19753">
    <property type="entry name" value="Mb-like_oxidoreductase"/>
    <property type="match status" value="1"/>
</dbReference>
<dbReference type="EC" id="1.14.12.17" evidence="4"/>
<dbReference type="EMBL" id="BAABIC010000023">
    <property type="protein sequence ID" value="GAA4707080.1"/>
    <property type="molecule type" value="Genomic_DNA"/>
</dbReference>
<dbReference type="Pfam" id="PF00970">
    <property type="entry name" value="FAD_binding_6"/>
    <property type="match status" value="1"/>
</dbReference>
<evidence type="ECO:0000259" key="12">
    <source>
        <dbReference type="PROSITE" id="PS01033"/>
    </source>
</evidence>
<dbReference type="InterPro" id="IPR012292">
    <property type="entry name" value="Globin/Proto"/>
</dbReference>
<dbReference type="PROSITE" id="PS51384">
    <property type="entry name" value="FAD_FR"/>
    <property type="match status" value="1"/>
</dbReference>
<evidence type="ECO:0000256" key="11">
    <source>
        <dbReference type="RuleBase" id="RU000356"/>
    </source>
</evidence>
<dbReference type="PROSITE" id="PS01033">
    <property type="entry name" value="GLOBIN"/>
    <property type="match status" value="1"/>
</dbReference>
<evidence type="ECO:0000313" key="14">
    <source>
        <dbReference type="EMBL" id="GAA4707080.1"/>
    </source>
</evidence>
<dbReference type="InterPro" id="IPR017938">
    <property type="entry name" value="Riboflavin_synthase-like_b-brl"/>
</dbReference>
<reference evidence="15" key="1">
    <citation type="journal article" date="2019" name="Int. J. Syst. Evol. Microbiol.">
        <title>The Global Catalogue of Microorganisms (GCM) 10K type strain sequencing project: providing services to taxonomists for standard genome sequencing and annotation.</title>
        <authorList>
            <consortium name="The Broad Institute Genomics Platform"/>
            <consortium name="The Broad Institute Genome Sequencing Center for Infectious Disease"/>
            <person name="Wu L."/>
            <person name="Ma J."/>
        </authorList>
    </citation>
    <scope>NUCLEOTIDE SEQUENCE [LARGE SCALE GENOMIC DNA]</scope>
    <source>
        <strain evidence="15">JCM 18055</strain>
    </source>
</reference>
<comment type="caution">
    <text evidence="14">The sequence shown here is derived from an EMBL/GenBank/DDBJ whole genome shotgun (WGS) entry which is preliminary data.</text>
</comment>
<accession>A0ABP8XFI0</accession>
<dbReference type="PANTHER" id="PTHR47354:SF5">
    <property type="entry name" value="PROTEIN RFBI"/>
    <property type="match status" value="1"/>
</dbReference>
<dbReference type="Pfam" id="PF00042">
    <property type="entry name" value="Globin"/>
    <property type="match status" value="1"/>
</dbReference>
<dbReference type="SUPFAM" id="SSF63380">
    <property type="entry name" value="Riboflavin synthase domain-like"/>
    <property type="match status" value="1"/>
</dbReference>
<dbReference type="SUPFAM" id="SSF46458">
    <property type="entry name" value="Globin-like"/>
    <property type="match status" value="1"/>
</dbReference>
<dbReference type="Proteomes" id="UP001500325">
    <property type="component" value="Unassembled WGS sequence"/>
</dbReference>
<dbReference type="Gene3D" id="2.40.30.10">
    <property type="entry name" value="Translation factors"/>
    <property type="match status" value="1"/>
</dbReference>
<evidence type="ECO:0000256" key="8">
    <source>
        <dbReference type="ARBA" id="ARBA00023027"/>
    </source>
</evidence>